<evidence type="ECO:0000313" key="6">
    <source>
        <dbReference type="Proteomes" id="UP001353858"/>
    </source>
</evidence>
<dbReference type="PANTHER" id="PTHR10519:SF77">
    <property type="entry name" value="GAMMA-AMINOBUTYRIC ACID TYPE B RECEPTOR SUBUNIT 1"/>
    <property type="match status" value="1"/>
</dbReference>
<dbReference type="EMBL" id="JARPUR010000002">
    <property type="protein sequence ID" value="KAK4883454.1"/>
    <property type="molecule type" value="Genomic_DNA"/>
</dbReference>
<dbReference type="GO" id="GO:0007214">
    <property type="term" value="P:gamma-aminobutyric acid signaling pathway"/>
    <property type="evidence" value="ECO:0007669"/>
    <property type="project" value="TreeGrafter"/>
</dbReference>
<dbReference type="Gene3D" id="3.40.50.2300">
    <property type="match status" value="1"/>
</dbReference>
<protein>
    <submittedName>
        <fullName evidence="5">Uncharacterized protein</fullName>
    </submittedName>
</protein>
<evidence type="ECO:0000313" key="5">
    <source>
        <dbReference type="EMBL" id="KAK4883454.1"/>
    </source>
</evidence>
<keyword evidence="3" id="KW-0325">Glycoprotein</keyword>
<dbReference type="AlphaFoldDB" id="A0AAN7SK16"/>
<sequence length="274" mass="31130">MLKMVEITEMKDQFTQKLSELTKGDLSDFITYDNYLRIIAEVEGVSNIHTFNLIVLVFTVVYGECKNTDFEGLGYNVLDDPLLPDPYDSEKDPEYRIESKHYSESEQEVLDKNNVDEEDSNENLFLEKSTAERPTQMKESTSPIARIRKNNIVVQISGSKLQPNNWELKYLLLINDILEYWALWIGSALLHFCARIIPSLSDDNVLHIGGIFPLAGEGGWQGGQACMPAANLALEDVNKRKDLLPGYVLKLHSNDSEVSDVFQLKTNVSKTHKR</sequence>
<gene>
    <name evidence="5" type="ORF">RN001_006773</name>
</gene>
<dbReference type="InterPro" id="IPR028082">
    <property type="entry name" value="Peripla_BP_I"/>
</dbReference>
<evidence type="ECO:0000256" key="2">
    <source>
        <dbReference type="ARBA" id="ARBA00023170"/>
    </source>
</evidence>
<dbReference type="GO" id="GO:0004965">
    <property type="term" value="F:G protein-coupled GABA receptor activity"/>
    <property type="evidence" value="ECO:0007669"/>
    <property type="project" value="InterPro"/>
</dbReference>
<dbReference type="SUPFAM" id="SSF53822">
    <property type="entry name" value="Periplasmic binding protein-like I"/>
    <property type="match status" value="1"/>
</dbReference>
<reference evidence="6" key="1">
    <citation type="submission" date="2023-01" db="EMBL/GenBank/DDBJ databases">
        <title>Key to firefly adult light organ development and bioluminescence: homeobox transcription factors regulate luciferase expression and transportation to peroxisome.</title>
        <authorList>
            <person name="Fu X."/>
        </authorList>
    </citation>
    <scope>NUCLEOTIDE SEQUENCE [LARGE SCALE GENOMIC DNA]</scope>
</reference>
<evidence type="ECO:0000256" key="4">
    <source>
        <dbReference type="ARBA" id="ARBA00023224"/>
    </source>
</evidence>
<keyword evidence="4" id="KW-0807">Transducer</keyword>
<keyword evidence="2" id="KW-0675">Receptor</keyword>
<keyword evidence="6" id="KW-1185">Reference proteome</keyword>
<keyword evidence="1" id="KW-0297">G-protein coupled receptor</keyword>
<dbReference type="Proteomes" id="UP001353858">
    <property type="component" value="Unassembled WGS sequence"/>
</dbReference>
<dbReference type="InterPro" id="IPR002455">
    <property type="entry name" value="GPCR3_GABA-B"/>
</dbReference>
<dbReference type="GO" id="GO:0038039">
    <property type="term" value="C:G protein-coupled receptor heterodimeric complex"/>
    <property type="evidence" value="ECO:0007669"/>
    <property type="project" value="TreeGrafter"/>
</dbReference>
<evidence type="ECO:0000256" key="1">
    <source>
        <dbReference type="ARBA" id="ARBA00023040"/>
    </source>
</evidence>
<dbReference type="PANTHER" id="PTHR10519">
    <property type="entry name" value="GABA-B RECEPTOR"/>
    <property type="match status" value="1"/>
</dbReference>
<evidence type="ECO:0000256" key="3">
    <source>
        <dbReference type="ARBA" id="ARBA00023180"/>
    </source>
</evidence>
<name>A0AAN7SK16_9COLE</name>
<organism evidence="5 6">
    <name type="scientific">Aquatica leii</name>
    <dbReference type="NCBI Taxonomy" id="1421715"/>
    <lineage>
        <taxon>Eukaryota</taxon>
        <taxon>Metazoa</taxon>
        <taxon>Ecdysozoa</taxon>
        <taxon>Arthropoda</taxon>
        <taxon>Hexapoda</taxon>
        <taxon>Insecta</taxon>
        <taxon>Pterygota</taxon>
        <taxon>Neoptera</taxon>
        <taxon>Endopterygota</taxon>
        <taxon>Coleoptera</taxon>
        <taxon>Polyphaga</taxon>
        <taxon>Elateriformia</taxon>
        <taxon>Elateroidea</taxon>
        <taxon>Lampyridae</taxon>
        <taxon>Luciolinae</taxon>
        <taxon>Aquatica</taxon>
    </lineage>
</organism>
<proteinExistence type="predicted"/>
<comment type="caution">
    <text evidence="5">The sequence shown here is derived from an EMBL/GenBank/DDBJ whole genome shotgun (WGS) entry which is preliminary data.</text>
</comment>
<accession>A0AAN7SK16</accession>